<evidence type="ECO:0000313" key="1">
    <source>
        <dbReference type="EMBL" id="RZM79053.1"/>
    </source>
</evidence>
<evidence type="ECO:0008006" key="3">
    <source>
        <dbReference type="Google" id="ProtNLM"/>
    </source>
</evidence>
<sequence>MLTEQIKATFKDAARKLTGQKKREFTAQVALDYFEGSARQTERALGWDRVSIQRGLDSLKSGTDYEDNYQARGRKKVETLLPNLAQDIDELVQGDVQADPKFQTPFGYLKVTAQGVRDQLIAEKGYVDEELPCRQTIGEVLNRLGYRLRKPSRPSR</sequence>
<reference evidence="1 2" key="1">
    <citation type="submission" date="2018-11" db="EMBL/GenBank/DDBJ databases">
        <title>Whole genome sequencing of an environmental sample.</title>
        <authorList>
            <person name="Sarangi A.N."/>
            <person name="Singh D."/>
            <person name="Tripathy S."/>
        </authorList>
    </citation>
    <scope>NUCLEOTIDE SEQUENCE [LARGE SCALE GENOMIC DNA]</scope>
    <source>
        <strain evidence="1 2">Lakshadweep</strain>
    </source>
</reference>
<gene>
    <name evidence="1" type="ORF">DYY88_09815</name>
</gene>
<keyword evidence="2" id="KW-1185">Reference proteome</keyword>
<comment type="caution">
    <text evidence="1">The sequence shown here is derived from an EMBL/GenBank/DDBJ whole genome shotgun (WGS) entry which is preliminary data.</text>
</comment>
<dbReference type="RefSeq" id="WP_084607253.1">
    <property type="nucleotide sequence ID" value="NZ_QVFV01000002.1"/>
</dbReference>
<protein>
    <recommendedName>
        <fullName evidence="3">Transposase</fullName>
    </recommendedName>
</protein>
<organism evidence="1 2">
    <name type="scientific">Leptolyngbya iicbica LK</name>
    <dbReference type="NCBI Taxonomy" id="2294035"/>
    <lineage>
        <taxon>Bacteria</taxon>
        <taxon>Bacillati</taxon>
        <taxon>Cyanobacteriota</taxon>
        <taxon>Cyanophyceae</taxon>
        <taxon>Leptolyngbyales</taxon>
        <taxon>Leptolyngbyaceae</taxon>
        <taxon>Leptolyngbya group</taxon>
        <taxon>Leptolyngbya</taxon>
        <taxon>Leptolyngbya iicbica</taxon>
    </lineage>
</organism>
<accession>A0A4Q7E986</accession>
<dbReference type="AlphaFoldDB" id="A0A4Q7E986"/>
<dbReference type="OrthoDB" id="490441at2"/>
<evidence type="ECO:0000313" key="2">
    <source>
        <dbReference type="Proteomes" id="UP000292459"/>
    </source>
</evidence>
<dbReference type="EMBL" id="QVFV01000002">
    <property type="protein sequence ID" value="RZM79053.1"/>
    <property type="molecule type" value="Genomic_DNA"/>
</dbReference>
<name>A0A4Q7E986_9CYAN</name>
<dbReference type="Proteomes" id="UP000292459">
    <property type="component" value="Unassembled WGS sequence"/>
</dbReference>
<proteinExistence type="predicted"/>